<evidence type="ECO:0000313" key="22">
    <source>
        <dbReference type="RefSeq" id="YP_009270985.1"/>
    </source>
</evidence>
<keyword evidence="7 18" id="KW-0679">Respiratory chain</keyword>
<dbReference type="EMBL" id="KT363854">
    <property type="protein sequence ID" value="AMV73985.1"/>
    <property type="molecule type" value="Genomic_DNA"/>
</dbReference>
<keyword evidence="15 18" id="KW-0496">Mitochondrion</keyword>
<protein>
    <recommendedName>
        <fullName evidence="5 18">NADH-ubiquinone oxidoreductase chain 2</fullName>
        <ecNumber evidence="4 18">7.1.1.2</ecNumber>
    </recommendedName>
</protein>
<evidence type="ECO:0000256" key="7">
    <source>
        <dbReference type="ARBA" id="ARBA00022660"/>
    </source>
</evidence>
<dbReference type="Proteomes" id="UP000192223">
    <property type="component" value="Mitochondrion MT"/>
</dbReference>
<feature type="transmembrane region" description="Helical" evidence="18">
    <location>
        <begin position="320"/>
        <end position="339"/>
    </location>
</feature>
<dbReference type="OrthoDB" id="6776329at2759"/>
<gene>
    <name evidence="20 22" type="primary">ND2</name>
    <name evidence="22" type="ORF">BFS69_gp07</name>
</gene>
<keyword evidence="9 18" id="KW-0999">Mitochondrion inner membrane</keyword>
<keyword evidence="21" id="KW-1185">Reference proteome</keyword>
<evidence type="ECO:0000256" key="17">
    <source>
        <dbReference type="ARBA" id="ARBA00049551"/>
    </source>
</evidence>
<dbReference type="KEGG" id="apln:28479666"/>
<comment type="function">
    <text evidence="18">Core subunit of the mitochondrial membrane respiratory chain NADH dehydrogenase (Complex I) which catalyzes electron transfer from NADH through the respiratory chain, using ubiquinone as an electron acceptor. Essential for the catalytic activity and assembly of complex I.</text>
</comment>
<dbReference type="InterPro" id="IPR001750">
    <property type="entry name" value="ND/Mrp_TM"/>
</dbReference>
<dbReference type="InterPro" id="IPR050175">
    <property type="entry name" value="Complex_I_Subunit_2"/>
</dbReference>
<evidence type="ECO:0000256" key="13">
    <source>
        <dbReference type="ARBA" id="ARBA00023027"/>
    </source>
</evidence>
<dbReference type="EC" id="7.1.1.2" evidence="4 18"/>
<evidence type="ECO:0000256" key="3">
    <source>
        <dbReference type="ARBA" id="ARBA00007012"/>
    </source>
</evidence>
<comment type="similarity">
    <text evidence="3 18">Belongs to the complex I subunit 2 family.</text>
</comment>
<feature type="transmembrane region" description="Helical" evidence="18">
    <location>
        <begin position="175"/>
        <end position="194"/>
    </location>
</feature>
<evidence type="ECO:0000256" key="16">
    <source>
        <dbReference type="ARBA" id="ARBA00023136"/>
    </source>
</evidence>
<dbReference type="CTD" id="4536"/>
<feature type="transmembrane region" description="Helical" evidence="18">
    <location>
        <begin position="273"/>
        <end position="291"/>
    </location>
</feature>
<keyword evidence="16 18" id="KW-0472">Membrane</keyword>
<keyword evidence="11 18" id="KW-0249">Electron transport</keyword>
<keyword evidence="10 18" id="KW-1278">Translocase</keyword>
<comment type="function">
    <text evidence="1">Core subunit of the mitochondrial membrane respiratory chain NADH dehydrogenase (Complex I) that is believed to belong to the minimal assembly required for catalysis. Complex I functions in the transfer of electrons from NADH to the respiratory chain. The immediate electron acceptor for the enzyme is believed to be ubiquinone.</text>
</comment>
<feature type="transmembrane region" description="Helical" evidence="18">
    <location>
        <begin position="149"/>
        <end position="168"/>
    </location>
</feature>
<evidence type="ECO:0000256" key="1">
    <source>
        <dbReference type="ARBA" id="ARBA00003257"/>
    </source>
</evidence>
<name>A0A1B0VG58_AGRPL</name>
<feature type="transmembrane region" description="Helical" evidence="18">
    <location>
        <begin position="57"/>
        <end position="76"/>
    </location>
</feature>
<dbReference type="STRING" id="224129.A0A1B0VG58"/>
<dbReference type="Pfam" id="PF00361">
    <property type="entry name" value="Proton_antipo_M"/>
    <property type="match status" value="1"/>
</dbReference>
<evidence type="ECO:0000256" key="2">
    <source>
        <dbReference type="ARBA" id="ARBA00004448"/>
    </source>
</evidence>
<evidence type="ECO:0000256" key="9">
    <source>
        <dbReference type="ARBA" id="ARBA00022792"/>
    </source>
</evidence>
<dbReference type="PANTHER" id="PTHR46552:SF1">
    <property type="entry name" value="NADH-UBIQUINONE OXIDOREDUCTASE CHAIN 2"/>
    <property type="match status" value="1"/>
</dbReference>
<evidence type="ECO:0000256" key="4">
    <source>
        <dbReference type="ARBA" id="ARBA00012944"/>
    </source>
</evidence>
<evidence type="ECO:0000256" key="5">
    <source>
        <dbReference type="ARBA" id="ARBA00021008"/>
    </source>
</evidence>
<comment type="catalytic activity">
    <reaction evidence="17 18">
        <text>a ubiquinone + NADH + 5 H(+)(in) = a ubiquinol + NAD(+) + 4 H(+)(out)</text>
        <dbReference type="Rhea" id="RHEA:29091"/>
        <dbReference type="Rhea" id="RHEA-COMP:9565"/>
        <dbReference type="Rhea" id="RHEA-COMP:9566"/>
        <dbReference type="ChEBI" id="CHEBI:15378"/>
        <dbReference type="ChEBI" id="CHEBI:16389"/>
        <dbReference type="ChEBI" id="CHEBI:17976"/>
        <dbReference type="ChEBI" id="CHEBI:57540"/>
        <dbReference type="ChEBI" id="CHEBI:57945"/>
        <dbReference type="EC" id="7.1.1.2"/>
    </reaction>
</comment>
<reference evidence="21 22" key="2">
    <citation type="submission" date="2016-08" db="EMBL/GenBank/DDBJ databases">
        <authorList>
            <consortium name="NCBI Genome Project"/>
        </authorList>
    </citation>
    <scope>NUCLEOTIDE SEQUENCE [LARGE SCALE GENOMIC DNA]</scope>
</reference>
<feature type="transmembrane region" description="Helical" evidence="18">
    <location>
        <begin position="240"/>
        <end position="261"/>
    </location>
</feature>
<keyword evidence="8 18" id="KW-0812">Transmembrane</keyword>
<sequence>MSYLYKNLFIITLMTGTLISISSESWLGVWIGLEMNLLSIIPLMNNSKDLKSTEASLKYFIVQAMASMILLMGFLINTIKINLPNNLLLENLPSSIITTSLMIKTGAAPFHFWFPEVMEGLNWMNALIMLTWQKIAPMTIIMYTHSNEILITTVIMFSVITGGLMGINQTSLRKIMSYSSINHIGWMMAALLFTETLWKWYFLIYSAMNMAIIWMLSKFNISSIPQLMAMSKNNPKMKTFFMFNFFSLGGLPPFIGFLPKWLTIQVMVLNEMYLTGAMMIIITLITLYFYMRITMPLITLSSSSSSLNLSNQQFKSKNMMSLNSILLTGLLFSTMAFNWI</sequence>
<evidence type="ECO:0000256" key="11">
    <source>
        <dbReference type="ARBA" id="ARBA00022982"/>
    </source>
</evidence>
<feature type="transmembrane region" description="Helical" evidence="18">
    <location>
        <begin position="7"/>
        <end position="23"/>
    </location>
</feature>
<keyword evidence="12 18" id="KW-1133">Transmembrane helix</keyword>
<evidence type="ECO:0000256" key="18">
    <source>
        <dbReference type="RuleBase" id="RU003403"/>
    </source>
</evidence>
<dbReference type="RefSeq" id="YP_009270985.1">
    <property type="nucleotide sequence ID" value="NC_030758.1"/>
</dbReference>
<geneLocation type="mitochondrion" evidence="20 22"/>
<keyword evidence="14 18" id="KW-0830">Ubiquinone</keyword>
<dbReference type="PANTHER" id="PTHR46552">
    <property type="entry name" value="NADH-UBIQUINONE OXIDOREDUCTASE CHAIN 2"/>
    <property type="match status" value="1"/>
</dbReference>
<proteinExistence type="inferred from homology"/>
<evidence type="ECO:0000256" key="10">
    <source>
        <dbReference type="ARBA" id="ARBA00022967"/>
    </source>
</evidence>
<evidence type="ECO:0000313" key="21">
    <source>
        <dbReference type="Proteomes" id="UP000192223"/>
    </source>
</evidence>
<reference evidence="21" key="3">
    <citation type="submission" date="2024-11" db="UniProtKB">
        <authorList>
            <consortium name="RefSeq"/>
        </authorList>
    </citation>
    <scope>NUCLEOTIDE SEQUENCE [LARGE SCALE GENOMIC DNA]</scope>
</reference>
<feature type="domain" description="NADH:quinone oxidoreductase/Mrp antiporter transmembrane" evidence="19">
    <location>
        <begin position="23"/>
        <end position="286"/>
    </location>
</feature>
<dbReference type="GO" id="GO:0008137">
    <property type="term" value="F:NADH dehydrogenase (ubiquinone) activity"/>
    <property type="evidence" value="ECO:0007669"/>
    <property type="project" value="UniProtKB-EC"/>
</dbReference>
<dbReference type="InterPro" id="IPR003917">
    <property type="entry name" value="NADH_UbQ_OxRdtase_chain2"/>
</dbReference>
<keyword evidence="13 18" id="KW-0520">NAD</keyword>
<comment type="subcellular location">
    <subcellularLocation>
        <location evidence="2 18">Mitochondrion inner membrane</location>
        <topology evidence="2 18">Multi-pass membrane protein</topology>
    </subcellularLocation>
</comment>
<evidence type="ECO:0000256" key="6">
    <source>
        <dbReference type="ARBA" id="ARBA00022448"/>
    </source>
</evidence>
<evidence type="ECO:0000256" key="12">
    <source>
        <dbReference type="ARBA" id="ARBA00022989"/>
    </source>
</evidence>
<evidence type="ECO:0000256" key="14">
    <source>
        <dbReference type="ARBA" id="ARBA00023075"/>
    </source>
</evidence>
<dbReference type="GO" id="GO:0006120">
    <property type="term" value="P:mitochondrial electron transport, NADH to ubiquinone"/>
    <property type="evidence" value="ECO:0007669"/>
    <property type="project" value="InterPro"/>
</dbReference>
<accession>A0A1B0VG58</accession>
<evidence type="ECO:0000256" key="8">
    <source>
        <dbReference type="ARBA" id="ARBA00022692"/>
    </source>
</evidence>
<dbReference type="PRINTS" id="PR01436">
    <property type="entry name" value="NADHDHGNASE2"/>
</dbReference>
<dbReference type="AlphaFoldDB" id="A0A1B0VG58"/>
<evidence type="ECO:0000313" key="20">
    <source>
        <dbReference type="EMBL" id="AMV73985.1"/>
    </source>
</evidence>
<dbReference type="GeneID" id="28479666"/>
<reference evidence="20 21" key="1">
    <citation type="submission" date="2015-08" db="EMBL/GenBank/DDBJ databases">
        <title>The complete mitogenome of the Emerald Ash Borer (EAB), Agrilus planipennis (Insecta: Coleoptera: Buprestidae).</title>
        <authorList>
            <person name="Duan J."/>
            <person name="Quan G."/>
            <person name="Mittapalli O."/>
            <person name="Cusson M."/>
            <person name="Krell P.J."/>
            <person name="Doucet D."/>
        </authorList>
    </citation>
    <scope>NUCLEOTIDE SEQUENCE</scope>
</reference>
<evidence type="ECO:0000259" key="19">
    <source>
        <dbReference type="Pfam" id="PF00361"/>
    </source>
</evidence>
<dbReference type="GO" id="GO:0005743">
    <property type="term" value="C:mitochondrial inner membrane"/>
    <property type="evidence" value="ECO:0007669"/>
    <property type="project" value="UniProtKB-SubCell"/>
</dbReference>
<reference evidence="22" key="4">
    <citation type="submission" date="2025-04" db="UniProtKB">
        <authorList>
            <consortium name="RefSeq"/>
        </authorList>
    </citation>
    <scope>IDENTIFICATION</scope>
</reference>
<organism evidence="20">
    <name type="scientific">Agrilus planipennis</name>
    <name type="common">Emerald ash borer</name>
    <name type="synonym">Agrilus marcopoli</name>
    <dbReference type="NCBI Taxonomy" id="224129"/>
    <lineage>
        <taxon>Eukaryota</taxon>
        <taxon>Metazoa</taxon>
        <taxon>Ecdysozoa</taxon>
        <taxon>Arthropoda</taxon>
        <taxon>Hexapoda</taxon>
        <taxon>Insecta</taxon>
        <taxon>Pterygota</taxon>
        <taxon>Neoptera</taxon>
        <taxon>Endopterygota</taxon>
        <taxon>Coleoptera</taxon>
        <taxon>Polyphaga</taxon>
        <taxon>Elateriformia</taxon>
        <taxon>Buprestoidea</taxon>
        <taxon>Buprestidae</taxon>
        <taxon>Agrilinae</taxon>
        <taxon>Agrilus</taxon>
    </lineage>
</organism>
<evidence type="ECO:0000256" key="15">
    <source>
        <dbReference type="ARBA" id="ARBA00023128"/>
    </source>
</evidence>
<keyword evidence="6" id="KW-0813">Transport</keyword>